<feature type="signal peptide" evidence="2">
    <location>
        <begin position="1"/>
        <end position="17"/>
    </location>
</feature>
<organism evidence="3 4">
    <name type="scientific">Drosophila albomicans</name>
    <name type="common">Fruit fly</name>
    <dbReference type="NCBI Taxonomy" id="7291"/>
    <lineage>
        <taxon>Eukaryota</taxon>
        <taxon>Metazoa</taxon>
        <taxon>Ecdysozoa</taxon>
        <taxon>Arthropoda</taxon>
        <taxon>Hexapoda</taxon>
        <taxon>Insecta</taxon>
        <taxon>Pterygota</taxon>
        <taxon>Neoptera</taxon>
        <taxon>Endopterygota</taxon>
        <taxon>Diptera</taxon>
        <taxon>Brachycera</taxon>
        <taxon>Muscomorpha</taxon>
        <taxon>Ephydroidea</taxon>
        <taxon>Drosophilidae</taxon>
        <taxon>Drosophila</taxon>
    </lineage>
</organism>
<protein>
    <submittedName>
        <fullName evidence="4">Uncharacterized protein LOC117565001</fullName>
    </submittedName>
</protein>
<dbReference type="GeneID" id="117565001"/>
<accession>A0A9C6WD77</accession>
<feature type="chain" id="PRO_5038867322" evidence="2">
    <location>
        <begin position="18"/>
        <end position="161"/>
    </location>
</feature>
<feature type="coiled-coil region" evidence="1">
    <location>
        <begin position="64"/>
        <end position="120"/>
    </location>
</feature>
<keyword evidence="1" id="KW-0175">Coiled coil</keyword>
<dbReference type="OrthoDB" id="7847314at2759"/>
<reference evidence="4" key="1">
    <citation type="submission" date="2025-08" db="UniProtKB">
        <authorList>
            <consortium name="RefSeq"/>
        </authorList>
    </citation>
    <scope>IDENTIFICATION</scope>
    <source>
        <strain evidence="4">15112-1751.03</strain>
        <tissue evidence="4">Whole Adult</tissue>
    </source>
</reference>
<evidence type="ECO:0000256" key="1">
    <source>
        <dbReference type="SAM" id="Coils"/>
    </source>
</evidence>
<keyword evidence="2" id="KW-0732">Signal</keyword>
<dbReference type="RefSeq" id="XP_051858703.1">
    <property type="nucleotide sequence ID" value="XM_052002743.1"/>
</dbReference>
<dbReference type="Proteomes" id="UP000515160">
    <property type="component" value="Chromosome 2L"/>
</dbReference>
<name>A0A9C6WD77_DROAB</name>
<sequence length="161" mass="18740">MNIIIFGLLLSVLVVYGSEESCQESRQLESICGNYCFRAMKPMLDHTKTLERQITDFAHEKKFLLEMENTKKLLEAKLDLQDNTIQHKFRDLSTASEQILQQIKSQGKQIEQQLEHLHKAEEVKKPIPGPAYQQIGSKYYYIEKSEELNWFVAVNKCFIIG</sequence>
<gene>
    <name evidence="4" type="primary">LOC117565001</name>
</gene>
<evidence type="ECO:0000313" key="4">
    <source>
        <dbReference type="RefSeq" id="XP_051858703.1"/>
    </source>
</evidence>
<dbReference type="AlphaFoldDB" id="A0A9C6WD77"/>
<keyword evidence="3" id="KW-1185">Reference proteome</keyword>
<evidence type="ECO:0000313" key="3">
    <source>
        <dbReference type="Proteomes" id="UP000515160"/>
    </source>
</evidence>
<evidence type="ECO:0000256" key="2">
    <source>
        <dbReference type="SAM" id="SignalP"/>
    </source>
</evidence>
<proteinExistence type="predicted"/>